<keyword evidence="1" id="KW-0812">Transmembrane</keyword>
<dbReference type="RefSeq" id="WP_105912039.1">
    <property type="nucleotide sequence ID" value="NZ_NXGH01000019.1"/>
</dbReference>
<dbReference type="Proteomes" id="UP000238649">
    <property type="component" value="Unassembled WGS sequence"/>
</dbReference>
<dbReference type="AlphaFoldDB" id="A0A2S9SSF8"/>
<organism evidence="2 3">
    <name type="scientific">Aliarcobacter cryaerophilus</name>
    <dbReference type="NCBI Taxonomy" id="28198"/>
    <lineage>
        <taxon>Bacteria</taxon>
        <taxon>Pseudomonadati</taxon>
        <taxon>Campylobacterota</taxon>
        <taxon>Epsilonproteobacteria</taxon>
        <taxon>Campylobacterales</taxon>
        <taxon>Arcobacteraceae</taxon>
        <taxon>Aliarcobacter</taxon>
    </lineage>
</organism>
<evidence type="ECO:0008006" key="4">
    <source>
        <dbReference type="Google" id="ProtNLM"/>
    </source>
</evidence>
<evidence type="ECO:0000313" key="3">
    <source>
        <dbReference type="Proteomes" id="UP000238649"/>
    </source>
</evidence>
<sequence>MIDRKYERYVFALIMGTIMSFIMSFIISFINLGFIDGFFIKWMEAFFKAAVCAIPIISFVAPFVKKVVVKVIKE</sequence>
<dbReference type="InterPro" id="IPR021529">
    <property type="entry name" value="DUF2798"/>
</dbReference>
<feature type="transmembrane region" description="Helical" evidence="1">
    <location>
        <begin position="9"/>
        <end position="34"/>
    </location>
</feature>
<evidence type="ECO:0000256" key="1">
    <source>
        <dbReference type="SAM" id="Phobius"/>
    </source>
</evidence>
<keyword evidence="1" id="KW-0472">Membrane</keyword>
<evidence type="ECO:0000313" key="2">
    <source>
        <dbReference type="EMBL" id="PRM89525.1"/>
    </source>
</evidence>
<dbReference type="Pfam" id="PF11391">
    <property type="entry name" value="DUF2798"/>
    <property type="match status" value="1"/>
</dbReference>
<accession>A0A2S9SSF8</accession>
<proteinExistence type="predicted"/>
<name>A0A2S9SSF8_9BACT</name>
<feature type="transmembrane region" description="Helical" evidence="1">
    <location>
        <begin position="46"/>
        <end position="64"/>
    </location>
</feature>
<keyword evidence="1" id="KW-1133">Transmembrane helix</keyword>
<gene>
    <name evidence="2" type="ORF">CJ671_07215</name>
</gene>
<comment type="caution">
    <text evidence="2">The sequence shown here is derived from an EMBL/GenBank/DDBJ whole genome shotgun (WGS) entry which is preliminary data.</text>
</comment>
<dbReference type="OrthoDB" id="8481133at2"/>
<protein>
    <recommendedName>
        <fullName evidence="4">DUF2798 domain-containing protein</fullName>
    </recommendedName>
</protein>
<reference evidence="2 3" key="1">
    <citation type="submission" date="2017-09" db="EMBL/GenBank/DDBJ databases">
        <title>Reassesment of A. cryaerophilus.</title>
        <authorList>
            <person name="Perez-Cataluna A."/>
            <person name="Collado L."/>
            <person name="Salgado O."/>
            <person name="Lefinanco V."/>
            <person name="Figueras M.J."/>
        </authorList>
    </citation>
    <scope>NUCLEOTIDE SEQUENCE [LARGE SCALE GENOMIC DNA]</scope>
    <source>
        <strain evidence="2 3">LMG 9871</strain>
    </source>
</reference>
<dbReference type="EMBL" id="NXGH01000019">
    <property type="protein sequence ID" value="PRM89525.1"/>
    <property type="molecule type" value="Genomic_DNA"/>
</dbReference>